<keyword evidence="3 5" id="KW-1015">Disulfide bond</keyword>
<dbReference type="OrthoDB" id="6275838at2759"/>
<dbReference type="InterPro" id="IPR001791">
    <property type="entry name" value="Laminin_G"/>
</dbReference>
<dbReference type="PANTHER" id="PTHR24040:SF15">
    <property type="entry name" value="VITAMIN K-DEPENDENT PROTEIN S-LIKE"/>
    <property type="match status" value="1"/>
</dbReference>
<evidence type="ECO:0000256" key="3">
    <source>
        <dbReference type="ARBA" id="ARBA00023157"/>
    </source>
</evidence>
<feature type="disulfide bond" evidence="5">
    <location>
        <begin position="343"/>
        <end position="370"/>
    </location>
</feature>
<evidence type="ECO:0000313" key="7">
    <source>
        <dbReference type="EMBL" id="KAG8445506.1"/>
    </source>
</evidence>
<dbReference type="Pfam" id="PF00054">
    <property type="entry name" value="Laminin_G_1"/>
    <property type="match status" value="1"/>
</dbReference>
<reference evidence="7" key="1">
    <citation type="thesis" date="2020" institute="ProQuest LLC" country="789 East Eisenhower Parkway, Ann Arbor, MI, USA">
        <title>Comparative Genomics and Chromosome Evolution.</title>
        <authorList>
            <person name="Mudd A.B."/>
        </authorList>
    </citation>
    <scope>NUCLEOTIDE SEQUENCE</scope>
    <source>
        <strain evidence="7">Female2</strain>
        <tissue evidence="7">Blood</tissue>
    </source>
</reference>
<comment type="subcellular location">
    <subcellularLocation>
        <location evidence="1">Secreted</location>
    </subcellularLocation>
</comment>
<gene>
    <name evidence="7" type="ORF">GDO86_010319</name>
</gene>
<dbReference type="InterPro" id="IPR013320">
    <property type="entry name" value="ConA-like_dom_sf"/>
</dbReference>
<dbReference type="EMBL" id="JAACNH010000004">
    <property type="protein sequence ID" value="KAG8445506.1"/>
    <property type="molecule type" value="Genomic_DNA"/>
</dbReference>
<dbReference type="AlphaFoldDB" id="A0A8T2JSZ6"/>
<evidence type="ECO:0000313" key="8">
    <source>
        <dbReference type="Proteomes" id="UP000812440"/>
    </source>
</evidence>
<feature type="domain" description="Laminin G" evidence="6">
    <location>
        <begin position="191"/>
        <end position="370"/>
    </location>
</feature>
<evidence type="ECO:0000256" key="1">
    <source>
        <dbReference type="ARBA" id="ARBA00004613"/>
    </source>
</evidence>
<dbReference type="SUPFAM" id="SSF49899">
    <property type="entry name" value="Concanavalin A-like lectins/glucanases"/>
    <property type="match status" value="2"/>
</dbReference>
<dbReference type="GO" id="GO:0005576">
    <property type="term" value="C:extracellular region"/>
    <property type="evidence" value="ECO:0007669"/>
    <property type="project" value="UniProtKB-SubCell"/>
</dbReference>
<dbReference type="SMART" id="SM00282">
    <property type="entry name" value="LamG"/>
    <property type="match status" value="2"/>
</dbReference>
<accession>A0A8T2JSZ6</accession>
<evidence type="ECO:0000256" key="4">
    <source>
        <dbReference type="ARBA" id="ARBA00023180"/>
    </source>
</evidence>
<dbReference type="InterPro" id="IPR051145">
    <property type="entry name" value="GAS-SHBG-PROS"/>
</dbReference>
<dbReference type="CDD" id="cd00110">
    <property type="entry name" value="LamG"/>
    <property type="match status" value="2"/>
</dbReference>
<comment type="caution">
    <text evidence="5">Lacks conserved residue(s) required for the propagation of feature annotation.</text>
</comment>
<keyword evidence="8" id="KW-1185">Reference proteome</keyword>
<organism evidence="7 8">
    <name type="scientific">Hymenochirus boettgeri</name>
    <name type="common">Congo dwarf clawed frog</name>
    <dbReference type="NCBI Taxonomy" id="247094"/>
    <lineage>
        <taxon>Eukaryota</taxon>
        <taxon>Metazoa</taxon>
        <taxon>Chordata</taxon>
        <taxon>Craniata</taxon>
        <taxon>Vertebrata</taxon>
        <taxon>Euteleostomi</taxon>
        <taxon>Amphibia</taxon>
        <taxon>Batrachia</taxon>
        <taxon>Anura</taxon>
        <taxon>Pipoidea</taxon>
        <taxon>Pipidae</taxon>
        <taxon>Pipinae</taxon>
        <taxon>Hymenochirus</taxon>
    </lineage>
</organism>
<comment type="caution">
    <text evidence="7">The sequence shown here is derived from an EMBL/GenBank/DDBJ whole genome shotgun (WGS) entry which is preliminary data.</text>
</comment>
<dbReference type="Proteomes" id="UP000812440">
    <property type="component" value="Chromosome 5"/>
</dbReference>
<dbReference type="PROSITE" id="PS50025">
    <property type="entry name" value="LAM_G_DOMAIN"/>
    <property type="match status" value="2"/>
</dbReference>
<protein>
    <recommendedName>
        <fullName evidence="6">Laminin G domain-containing protein</fullName>
    </recommendedName>
</protein>
<evidence type="ECO:0000259" key="6">
    <source>
        <dbReference type="PROSITE" id="PS50025"/>
    </source>
</evidence>
<sequence length="384" mass="43123">MGKLSRSSDSLFLGAGHEQNILRMKFQLSELTSNQSSFDFRTFDSEGVIFYGNVGKDNWFVLGIRESRLEVQMSNNNGQMLLSKWGPNISDGQWRKVTVDSGSNTIEVKVDGELVVRLTHQDNPQPNIQSYSELNILLGDLPSGIGNQLIIPLQPALDGCLRNWAWVKKEAQALGEALNSDENRRCFEQEELGSFFPRSGYAFFKPTEFQTLDMKTWGLSIKVSFRVVEEHGIILKLYDQNLVPALEMALDCQKKVFVITLLGNVTHAVTIPKQVCSGNWHFKNFQISTNMAQLNMTNDTLSWEIDPSDSLALRNVWLDSASHLFIGGVPDYLSAQGPHFSGCLKMNIQGQAVNLDMAYYKHPHVHSHSCPQWSKIESCSDNAS</sequence>
<feature type="domain" description="Laminin G" evidence="6">
    <location>
        <begin position="1"/>
        <end position="186"/>
    </location>
</feature>
<evidence type="ECO:0000256" key="5">
    <source>
        <dbReference type="PROSITE-ProRule" id="PRU00122"/>
    </source>
</evidence>
<dbReference type="Gene3D" id="2.60.120.200">
    <property type="match status" value="2"/>
</dbReference>
<proteinExistence type="predicted"/>
<keyword evidence="4" id="KW-0325">Glycoprotein</keyword>
<evidence type="ECO:0000256" key="2">
    <source>
        <dbReference type="ARBA" id="ARBA00022525"/>
    </source>
</evidence>
<keyword evidence="2" id="KW-0964">Secreted</keyword>
<dbReference type="PANTHER" id="PTHR24040">
    <property type="entry name" value="LAMININ G-LIKE DOMAIN-CONTAINING PROTEIN"/>
    <property type="match status" value="1"/>
</dbReference>
<dbReference type="Pfam" id="PF02210">
    <property type="entry name" value="Laminin_G_2"/>
    <property type="match status" value="1"/>
</dbReference>
<name>A0A8T2JSZ6_9PIPI</name>